<comment type="caution">
    <text evidence="1">The sequence shown here is derived from an EMBL/GenBank/DDBJ whole genome shotgun (WGS) entry which is preliminary data.</text>
</comment>
<evidence type="ECO:0000313" key="1">
    <source>
        <dbReference type="EMBL" id="GMT19846.1"/>
    </source>
</evidence>
<proteinExistence type="predicted"/>
<gene>
    <name evidence="1" type="ORF">PFISCL1PPCAC_11143</name>
</gene>
<keyword evidence="2" id="KW-1185">Reference proteome</keyword>
<name>A0AAV5VJQ1_9BILA</name>
<sequence length="64" mass="7512">SQFEDVGIQFLISIFELYRFGPKEHWIRAENLSSDERRDIISGLCSVNTCDFFDSRHIGKFLKV</sequence>
<feature type="non-terminal residue" evidence="1">
    <location>
        <position position="1"/>
    </location>
</feature>
<protein>
    <submittedName>
        <fullName evidence="1">Uncharacterized protein</fullName>
    </submittedName>
</protein>
<dbReference type="EMBL" id="BTSY01000003">
    <property type="protein sequence ID" value="GMT19846.1"/>
    <property type="molecule type" value="Genomic_DNA"/>
</dbReference>
<reference evidence="1" key="1">
    <citation type="submission" date="2023-10" db="EMBL/GenBank/DDBJ databases">
        <title>Genome assembly of Pristionchus species.</title>
        <authorList>
            <person name="Yoshida K."/>
            <person name="Sommer R.J."/>
        </authorList>
    </citation>
    <scope>NUCLEOTIDE SEQUENCE</scope>
    <source>
        <strain evidence="1">RS5133</strain>
    </source>
</reference>
<dbReference type="AlphaFoldDB" id="A0AAV5VJQ1"/>
<accession>A0AAV5VJQ1</accession>
<organism evidence="1 2">
    <name type="scientific">Pristionchus fissidentatus</name>
    <dbReference type="NCBI Taxonomy" id="1538716"/>
    <lineage>
        <taxon>Eukaryota</taxon>
        <taxon>Metazoa</taxon>
        <taxon>Ecdysozoa</taxon>
        <taxon>Nematoda</taxon>
        <taxon>Chromadorea</taxon>
        <taxon>Rhabditida</taxon>
        <taxon>Rhabditina</taxon>
        <taxon>Diplogasteromorpha</taxon>
        <taxon>Diplogasteroidea</taxon>
        <taxon>Neodiplogasteridae</taxon>
        <taxon>Pristionchus</taxon>
    </lineage>
</organism>
<evidence type="ECO:0000313" key="2">
    <source>
        <dbReference type="Proteomes" id="UP001432322"/>
    </source>
</evidence>
<dbReference type="Proteomes" id="UP001432322">
    <property type="component" value="Unassembled WGS sequence"/>
</dbReference>